<accession>A0A8J8P815</accession>
<feature type="region of interest" description="Disordered" evidence="1">
    <location>
        <begin position="413"/>
        <end position="465"/>
    </location>
</feature>
<keyword evidence="3" id="KW-1185">Reference proteome</keyword>
<feature type="compositionally biased region" description="Acidic residues" evidence="1">
    <location>
        <begin position="61"/>
        <end position="78"/>
    </location>
</feature>
<feature type="compositionally biased region" description="Acidic residues" evidence="1">
    <location>
        <begin position="220"/>
        <end position="235"/>
    </location>
</feature>
<feature type="region of interest" description="Disordered" evidence="1">
    <location>
        <begin position="1039"/>
        <end position="1077"/>
    </location>
</feature>
<name>A0A8J8P815_HALGN</name>
<feature type="compositionally biased region" description="Basic and acidic residues" evidence="1">
    <location>
        <begin position="44"/>
        <end position="53"/>
    </location>
</feature>
<feature type="region of interest" description="Disordered" evidence="1">
    <location>
        <begin position="373"/>
        <end position="398"/>
    </location>
</feature>
<evidence type="ECO:0000313" key="2">
    <source>
        <dbReference type="EMBL" id="TNV87221.1"/>
    </source>
</evidence>
<feature type="compositionally biased region" description="Basic and acidic residues" evidence="1">
    <location>
        <begin position="413"/>
        <end position="429"/>
    </location>
</feature>
<feature type="compositionally biased region" description="Polar residues" evidence="1">
    <location>
        <begin position="105"/>
        <end position="125"/>
    </location>
</feature>
<organism evidence="2 3">
    <name type="scientific">Halteria grandinella</name>
    <dbReference type="NCBI Taxonomy" id="5974"/>
    <lineage>
        <taxon>Eukaryota</taxon>
        <taxon>Sar</taxon>
        <taxon>Alveolata</taxon>
        <taxon>Ciliophora</taxon>
        <taxon>Intramacronucleata</taxon>
        <taxon>Spirotrichea</taxon>
        <taxon>Stichotrichia</taxon>
        <taxon>Sporadotrichida</taxon>
        <taxon>Halteriidae</taxon>
        <taxon>Halteria</taxon>
    </lineage>
</organism>
<proteinExistence type="predicted"/>
<feature type="region of interest" description="Disordered" evidence="1">
    <location>
        <begin position="103"/>
        <end position="125"/>
    </location>
</feature>
<dbReference type="AlphaFoldDB" id="A0A8J8P815"/>
<sequence>MMDFGKSLKLGKGQSLFSQPLTFEDEGDTEKQESEEEREDLEDERSGSDRADENGENNQSNEDEQEDYGDEIVDLGDDIEPFSMQFKAPEKLKQELFTFSKDTFGLSSNTNQELTNSKSDSEQRYTPTEFTGMMDNESQDNQPVEEVDFFNNEMSVSQHKRGNSLLDQMMNRAEITEEPDKPLELDDIQLTEEEPVVQGRFSYSFKEAAPTRKSIYETNESVEEKDEQEEQEEDPFEKARDFSFENNQMYEKFSSSYKFSMADLQELKAGADLVSDKKATAVYSRQRSQDDDEIRDEVGEYNWDEPIQDDEFDEEAFMGGGSVMQPRLDLESSSTVKKSDLEAFRKGLPNKSSLTLLKDGLSDLNLRKPISLEKTASSQSADIIQHQSSDSAEPELLRDKNVKIIKQTKNERLEGVAKQQEGKLDPKEEGSEDDEEFDRMSNDDLNQDRESPFLSKDKDETVDKDGNHWTTLYLNEKDWQSHTKFERWIVTDGQRPQLELQAKENVPPKQKVIQSARLMHVMEQILANMEQLKNSHKPSKAIKKKGLVPPQYMKRQIECGDSFQRIGVIETIESQYQAQEQHESEKINNQVLRTEMAQKPFLFRKAVVQIEPKIKCEYGELKDENEIQVEEEFREIDLETVDCPCEQQIVTDACCNLFEGKERIVKNDRILKTLEEMFKDKLIPQVVFSEALKTPEKSMLEYLQCSDKPHTAPAQESSPLQSPEELVRAHSFDQENPLDPEQESISFFRQSSVINNQPIQAVSKKLKISRKSIQFVAAVSQQQPSNNQAQVLASQSALWESGDAKEEVQQDEQPQRSSSQMSEKTISKIEEDPIKVQRQNVASLDRQSMQTQPPKILKIKKNVPPPNTMSGMNLGQVQGAYFNGSKQPLTLLQQIKTKSEFNHESVNSSGQKLNTKSGAGLLQPYMIGSKLKLGGGAMRAVNSDNKNHNSSMEDYSPFQVAQNNSRDIVGDEEDMQASNFDLSGPSASYGLKLKLNAPPPQTSSASRFSNLVGVLGHQNKRSPKNSQVPSSNFLQLLKRQQDTSQVSPLKIASPKGSSSGRLSNGLKPLSENLYEQK</sequence>
<evidence type="ECO:0000313" key="3">
    <source>
        <dbReference type="Proteomes" id="UP000785679"/>
    </source>
</evidence>
<gene>
    <name evidence="2" type="ORF">FGO68_gene4465</name>
</gene>
<dbReference type="EMBL" id="RRYP01000566">
    <property type="protein sequence ID" value="TNV87221.1"/>
    <property type="molecule type" value="Genomic_DNA"/>
</dbReference>
<evidence type="ECO:0000256" key="1">
    <source>
        <dbReference type="SAM" id="MobiDB-lite"/>
    </source>
</evidence>
<feature type="region of interest" description="Disordered" evidence="1">
    <location>
        <begin position="800"/>
        <end position="829"/>
    </location>
</feature>
<feature type="compositionally biased region" description="Polar residues" evidence="1">
    <location>
        <begin position="811"/>
        <end position="824"/>
    </location>
</feature>
<feature type="region of interest" description="Disordered" evidence="1">
    <location>
        <begin position="938"/>
        <end position="958"/>
    </location>
</feature>
<feature type="region of interest" description="Disordered" evidence="1">
    <location>
        <begin position="1"/>
        <end position="78"/>
    </location>
</feature>
<feature type="compositionally biased region" description="Basic and acidic residues" evidence="1">
    <location>
        <begin position="438"/>
        <end position="465"/>
    </location>
</feature>
<dbReference type="Proteomes" id="UP000785679">
    <property type="component" value="Unassembled WGS sequence"/>
</dbReference>
<dbReference type="OrthoDB" id="10691762at2759"/>
<reference evidence="2" key="1">
    <citation type="submission" date="2019-06" db="EMBL/GenBank/DDBJ databases">
        <authorList>
            <person name="Zheng W."/>
        </authorList>
    </citation>
    <scope>NUCLEOTIDE SEQUENCE</scope>
    <source>
        <strain evidence="2">QDHG01</strain>
    </source>
</reference>
<protein>
    <submittedName>
        <fullName evidence="2">Uncharacterized protein</fullName>
    </submittedName>
</protein>
<feature type="compositionally biased region" description="Polar residues" evidence="1">
    <location>
        <begin position="942"/>
        <end position="958"/>
    </location>
</feature>
<feature type="compositionally biased region" description="Acidic residues" evidence="1">
    <location>
        <begin position="23"/>
        <end position="43"/>
    </location>
</feature>
<feature type="region of interest" description="Disordered" evidence="1">
    <location>
        <begin position="280"/>
        <end position="308"/>
    </location>
</feature>
<feature type="compositionally biased region" description="Polar residues" evidence="1">
    <location>
        <begin position="374"/>
        <end position="391"/>
    </location>
</feature>
<feature type="region of interest" description="Disordered" evidence="1">
    <location>
        <begin position="212"/>
        <end position="243"/>
    </location>
</feature>
<comment type="caution">
    <text evidence="2">The sequence shown here is derived from an EMBL/GenBank/DDBJ whole genome shotgun (WGS) entry which is preliminary data.</text>
</comment>